<name>A0ABR7INT5_9CLOT</name>
<sequence>MKIEHIAVYVNQLEEMKNFFVSFFGAVPNEGYYNPKTGFRSYFLSFSDGVRLEIMHRPDLCDTQKQPFRTGYAHIAFCVGSKQKVDELTQQLSQAGYPVVSGPRTTGDGYYESCILGPEENLIELTI</sequence>
<dbReference type="PANTHER" id="PTHR36113:SF1">
    <property type="entry name" value="GLYOXALASE_BLEOMYCIN RESISTANCE PROTEIN_DIOXYGENASE"/>
    <property type="match status" value="1"/>
</dbReference>
<evidence type="ECO:0000313" key="3">
    <source>
        <dbReference type="Proteomes" id="UP000649151"/>
    </source>
</evidence>
<dbReference type="Gene3D" id="3.10.180.10">
    <property type="entry name" value="2,3-Dihydroxybiphenyl 1,2-Dioxygenase, domain 1"/>
    <property type="match status" value="1"/>
</dbReference>
<evidence type="ECO:0000259" key="1">
    <source>
        <dbReference type="PROSITE" id="PS51819"/>
    </source>
</evidence>
<evidence type="ECO:0000313" key="2">
    <source>
        <dbReference type="EMBL" id="MBC5786795.1"/>
    </source>
</evidence>
<dbReference type="PROSITE" id="PS51819">
    <property type="entry name" value="VOC"/>
    <property type="match status" value="1"/>
</dbReference>
<keyword evidence="3" id="KW-1185">Reference proteome</keyword>
<dbReference type="InterPro" id="IPR004360">
    <property type="entry name" value="Glyas_Fos-R_dOase_dom"/>
</dbReference>
<dbReference type="Proteomes" id="UP000649151">
    <property type="component" value="Unassembled WGS sequence"/>
</dbReference>
<dbReference type="EMBL" id="JACOQK010000001">
    <property type="protein sequence ID" value="MBC5786795.1"/>
    <property type="molecule type" value="Genomic_DNA"/>
</dbReference>
<dbReference type="PANTHER" id="PTHR36113">
    <property type="entry name" value="LYASE, PUTATIVE-RELATED-RELATED"/>
    <property type="match status" value="1"/>
</dbReference>
<gene>
    <name evidence="2" type="ORF">H8Z77_02010</name>
</gene>
<proteinExistence type="predicted"/>
<reference evidence="2 3" key="1">
    <citation type="submission" date="2020-08" db="EMBL/GenBank/DDBJ databases">
        <title>Genome public.</title>
        <authorList>
            <person name="Liu C."/>
            <person name="Sun Q."/>
        </authorList>
    </citation>
    <scope>NUCLEOTIDE SEQUENCE [LARGE SCALE GENOMIC DNA]</scope>
    <source>
        <strain evidence="2 3">NSJ-27</strain>
    </source>
</reference>
<comment type="caution">
    <text evidence="2">The sequence shown here is derived from an EMBL/GenBank/DDBJ whole genome shotgun (WGS) entry which is preliminary data.</text>
</comment>
<protein>
    <submittedName>
        <fullName evidence="2">VOC family protein</fullName>
    </submittedName>
</protein>
<organism evidence="2 3">
    <name type="scientific">Clostridium facile</name>
    <dbReference type="NCBI Taxonomy" id="2763035"/>
    <lineage>
        <taxon>Bacteria</taxon>
        <taxon>Bacillati</taxon>
        <taxon>Bacillota</taxon>
        <taxon>Clostridia</taxon>
        <taxon>Eubacteriales</taxon>
        <taxon>Clostridiaceae</taxon>
        <taxon>Clostridium</taxon>
    </lineage>
</organism>
<dbReference type="InterPro" id="IPR051332">
    <property type="entry name" value="Fosfomycin_Res_Enzymes"/>
</dbReference>
<feature type="domain" description="VOC" evidence="1">
    <location>
        <begin position="2"/>
        <end position="127"/>
    </location>
</feature>
<dbReference type="Pfam" id="PF00903">
    <property type="entry name" value="Glyoxalase"/>
    <property type="match status" value="1"/>
</dbReference>
<dbReference type="RefSeq" id="WP_186996017.1">
    <property type="nucleotide sequence ID" value="NZ_JACOQK010000001.1"/>
</dbReference>
<dbReference type="CDD" id="cd07241">
    <property type="entry name" value="VOC_BsYyaH"/>
    <property type="match status" value="1"/>
</dbReference>
<dbReference type="InterPro" id="IPR029068">
    <property type="entry name" value="Glyas_Bleomycin-R_OHBP_Dase"/>
</dbReference>
<dbReference type="InterPro" id="IPR037523">
    <property type="entry name" value="VOC_core"/>
</dbReference>
<accession>A0ABR7INT5</accession>
<dbReference type="SUPFAM" id="SSF54593">
    <property type="entry name" value="Glyoxalase/Bleomycin resistance protein/Dihydroxybiphenyl dioxygenase"/>
    <property type="match status" value="1"/>
</dbReference>